<accession>B8F8U4</accession>
<dbReference type="Pfam" id="PF08273">
    <property type="entry name" value="Zn_Ribbon_Prim"/>
    <property type="match status" value="1"/>
</dbReference>
<evidence type="ECO:0000313" key="2">
    <source>
        <dbReference type="EMBL" id="ACL01976.1"/>
    </source>
</evidence>
<dbReference type="GO" id="GO:0005737">
    <property type="term" value="C:cytoplasm"/>
    <property type="evidence" value="ECO:0007669"/>
    <property type="project" value="TreeGrafter"/>
</dbReference>
<dbReference type="GO" id="GO:0006269">
    <property type="term" value="P:DNA replication, synthesis of primer"/>
    <property type="evidence" value="ECO:0007669"/>
    <property type="project" value="TreeGrafter"/>
</dbReference>
<dbReference type="InterPro" id="IPR036977">
    <property type="entry name" value="DNA_primase_Znf_CHC2"/>
</dbReference>
<dbReference type="AlphaFoldDB" id="B8F8U4"/>
<dbReference type="SMART" id="SM00778">
    <property type="entry name" value="Prim_Zn_Ribbon"/>
    <property type="match status" value="1"/>
</dbReference>
<dbReference type="KEGG" id="dal:Dalk_0267"/>
<name>B8F8U4_DESAL</name>
<dbReference type="InterPro" id="IPR050219">
    <property type="entry name" value="DnaG_primase"/>
</dbReference>
<dbReference type="SUPFAM" id="SSF57783">
    <property type="entry name" value="Zinc beta-ribbon"/>
    <property type="match status" value="1"/>
</dbReference>
<keyword evidence="3" id="KW-1185">Reference proteome</keyword>
<proteinExistence type="predicted"/>
<dbReference type="SUPFAM" id="SSF56731">
    <property type="entry name" value="DNA primase core"/>
    <property type="match status" value="1"/>
</dbReference>
<feature type="domain" description="DNA primase/helicase Gp4 N-terminal Bacteriophage T7-like" evidence="1">
    <location>
        <begin position="27"/>
        <end position="62"/>
    </location>
</feature>
<dbReference type="Pfam" id="PF13155">
    <property type="entry name" value="Toprim_2"/>
    <property type="match status" value="1"/>
</dbReference>
<dbReference type="GO" id="GO:0008270">
    <property type="term" value="F:zinc ion binding"/>
    <property type="evidence" value="ECO:0007669"/>
    <property type="project" value="InterPro"/>
</dbReference>
<dbReference type="HOGENOM" id="CLU_034077_1_0_7"/>
<evidence type="ECO:0000313" key="3">
    <source>
        <dbReference type="Proteomes" id="UP000000739"/>
    </source>
</evidence>
<gene>
    <name evidence="2" type="ordered locus">Dalk_0267</name>
</gene>
<reference evidence="2 3" key="1">
    <citation type="journal article" date="2012" name="Environ. Microbiol.">
        <title>The genome sequence of Desulfatibacillum alkenivorans AK-01: a blueprint for anaerobic alkane oxidation.</title>
        <authorList>
            <person name="Callaghan A.V."/>
            <person name="Morris B.E."/>
            <person name="Pereira I.A."/>
            <person name="McInerney M.J."/>
            <person name="Austin R.N."/>
            <person name="Groves J.T."/>
            <person name="Kukor J.J."/>
            <person name="Suflita J.M."/>
            <person name="Young L.Y."/>
            <person name="Zylstra G.J."/>
            <person name="Wawrik B."/>
        </authorList>
    </citation>
    <scope>NUCLEOTIDE SEQUENCE [LARGE SCALE GENOMIC DNA]</scope>
    <source>
        <strain evidence="2 3">AK-01</strain>
    </source>
</reference>
<sequence>MLAYDCRRQVKADGLYLKKVASTHGGEFAGPCPSCGGEDRFRVWPEQGRYWCRGCARSGDAIQYLWDFKGIAYMEACFALGQEPKATTGRLKLKPVWAPKDAGIPNPSWHEKASAFLVWTQEQLWTDEGGEARAFLHNRGIQDATIKKAGLGWNPTDAYRDREAWGLEPEIKENGRPKGLWLPKGLVIPCRINEKPIRIRIRRPKPENRPRYYALPGSTFPPMSIGAGLVAVVVESELDAILTAQEAPQDVYSLAMGSVQAKPDLKAHNTLQQTKRILVALDADTAGAKASRWWLNQYPQAIRWPVPIKKDPGDAFTAGLCLKAWIESTNMEF</sequence>
<dbReference type="GO" id="GO:0003677">
    <property type="term" value="F:DNA binding"/>
    <property type="evidence" value="ECO:0007669"/>
    <property type="project" value="InterPro"/>
</dbReference>
<organism evidence="2 3">
    <name type="scientific">Desulfatibacillum aliphaticivorans</name>
    <dbReference type="NCBI Taxonomy" id="218208"/>
    <lineage>
        <taxon>Bacteria</taxon>
        <taxon>Pseudomonadati</taxon>
        <taxon>Thermodesulfobacteriota</taxon>
        <taxon>Desulfobacteria</taxon>
        <taxon>Desulfobacterales</taxon>
        <taxon>Desulfatibacillaceae</taxon>
        <taxon>Desulfatibacillum</taxon>
    </lineage>
</organism>
<evidence type="ECO:0000259" key="1">
    <source>
        <dbReference type="SMART" id="SM00778"/>
    </source>
</evidence>
<dbReference type="PANTHER" id="PTHR30313:SF2">
    <property type="entry name" value="DNA PRIMASE"/>
    <property type="match status" value="1"/>
</dbReference>
<dbReference type="eggNOG" id="COG0358">
    <property type="taxonomic scope" value="Bacteria"/>
</dbReference>
<dbReference type="GO" id="GO:0004386">
    <property type="term" value="F:helicase activity"/>
    <property type="evidence" value="ECO:0007669"/>
    <property type="project" value="InterPro"/>
</dbReference>
<dbReference type="CDD" id="cd00188">
    <property type="entry name" value="TOPRIM"/>
    <property type="match status" value="1"/>
</dbReference>
<dbReference type="EMBL" id="CP001322">
    <property type="protein sequence ID" value="ACL01976.1"/>
    <property type="molecule type" value="Genomic_DNA"/>
</dbReference>
<dbReference type="InterPro" id="IPR013237">
    <property type="entry name" value="Phage_T7_Gp4_N"/>
</dbReference>
<dbReference type="PANTHER" id="PTHR30313">
    <property type="entry name" value="DNA PRIMASE"/>
    <property type="match status" value="1"/>
</dbReference>
<dbReference type="Gene3D" id="3.90.580.10">
    <property type="entry name" value="Zinc finger, CHC2-type domain"/>
    <property type="match status" value="1"/>
</dbReference>
<protein>
    <submittedName>
        <fullName evidence="2">P4 alpha zinc-binding domain protein</fullName>
    </submittedName>
</protein>
<dbReference type="Gene3D" id="3.40.1360.10">
    <property type="match status" value="1"/>
</dbReference>
<dbReference type="Proteomes" id="UP000000739">
    <property type="component" value="Chromosome"/>
</dbReference>